<evidence type="ECO:0000256" key="4">
    <source>
        <dbReference type="ARBA" id="ARBA00022840"/>
    </source>
</evidence>
<dbReference type="InterPro" id="IPR006195">
    <property type="entry name" value="aa-tRNA-synth_II"/>
</dbReference>
<dbReference type="InterPro" id="IPR004188">
    <property type="entry name" value="Phe-tRNA_ligase_II_N"/>
</dbReference>
<proteinExistence type="predicted"/>
<feature type="domain" description="Aminoacyl-transfer RNA synthetases class-II family profile" evidence="8">
    <location>
        <begin position="116"/>
        <end position="315"/>
    </location>
</feature>
<accession>A0A3A4ZL04</accession>
<organism evidence="9 10">
    <name type="scientific">candidate division WWE3 bacterium</name>
    <dbReference type="NCBI Taxonomy" id="2053526"/>
    <lineage>
        <taxon>Bacteria</taxon>
        <taxon>Katanobacteria</taxon>
    </lineage>
</organism>
<dbReference type="GO" id="GO:0004826">
    <property type="term" value="F:phenylalanine-tRNA ligase activity"/>
    <property type="evidence" value="ECO:0007669"/>
    <property type="project" value="UniProtKB-EC"/>
</dbReference>
<keyword evidence="2 9" id="KW-0436">Ligase</keyword>
<name>A0A3A4ZL04_UNCKA</name>
<dbReference type="GO" id="GO:0000049">
    <property type="term" value="F:tRNA binding"/>
    <property type="evidence" value="ECO:0007669"/>
    <property type="project" value="InterPro"/>
</dbReference>
<dbReference type="CDD" id="cd00496">
    <property type="entry name" value="PheRS_alpha_core"/>
    <property type="match status" value="1"/>
</dbReference>
<dbReference type="PANTHER" id="PTHR11538">
    <property type="entry name" value="PHENYLALANYL-TRNA SYNTHETASE"/>
    <property type="match status" value="1"/>
</dbReference>
<dbReference type="Pfam" id="PF02912">
    <property type="entry name" value="Phe_tRNA-synt_N"/>
    <property type="match status" value="1"/>
</dbReference>
<comment type="catalytic activity">
    <reaction evidence="7">
        <text>tRNA(Phe) + L-phenylalanine + ATP = L-phenylalanyl-tRNA(Phe) + AMP + diphosphate + H(+)</text>
        <dbReference type="Rhea" id="RHEA:19413"/>
        <dbReference type="Rhea" id="RHEA-COMP:9668"/>
        <dbReference type="Rhea" id="RHEA-COMP:9699"/>
        <dbReference type="ChEBI" id="CHEBI:15378"/>
        <dbReference type="ChEBI" id="CHEBI:30616"/>
        <dbReference type="ChEBI" id="CHEBI:33019"/>
        <dbReference type="ChEBI" id="CHEBI:58095"/>
        <dbReference type="ChEBI" id="CHEBI:78442"/>
        <dbReference type="ChEBI" id="CHEBI:78531"/>
        <dbReference type="ChEBI" id="CHEBI:456215"/>
        <dbReference type="EC" id="6.1.1.20"/>
    </reaction>
</comment>
<dbReference type="Proteomes" id="UP000265540">
    <property type="component" value="Unassembled WGS sequence"/>
</dbReference>
<keyword evidence="5" id="KW-0648">Protein biosynthesis</keyword>
<dbReference type="PANTHER" id="PTHR11538:SF41">
    <property type="entry name" value="PHENYLALANINE--TRNA LIGASE, MITOCHONDRIAL"/>
    <property type="match status" value="1"/>
</dbReference>
<evidence type="ECO:0000256" key="1">
    <source>
        <dbReference type="ARBA" id="ARBA00012814"/>
    </source>
</evidence>
<evidence type="ECO:0000256" key="5">
    <source>
        <dbReference type="ARBA" id="ARBA00022917"/>
    </source>
</evidence>
<evidence type="ECO:0000256" key="7">
    <source>
        <dbReference type="ARBA" id="ARBA00049255"/>
    </source>
</evidence>
<evidence type="ECO:0000313" key="10">
    <source>
        <dbReference type="Proteomes" id="UP000265540"/>
    </source>
</evidence>
<dbReference type="Pfam" id="PF01409">
    <property type="entry name" value="tRNA-synt_2d"/>
    <property type="match status" value="1"/>
</dbReference>
<dbReference type="GO" id="GO:0005524">
    <property type="term" value="F:ATP binding"/>
    <property type="evidence" value="ECO:0007669"/>
    <property type="project" value="UniProtKB-KW"/>
</dbReference>
<evidence type="ECO:0000256" key="2">
    <source>
        <dbReference type="ARBA" id="ARBA00022598"/>
    </source>
</evidence>
<evidence type="ECO:0000313" key="9">
    <source>
        <dbReference type="EMBL" id="RJR27380.1"/>
    </source>
</evidence>
<dbReference type="GO" id="GO:0006432">
    <property type="term" value="P:phenylalanyl-tRNA aminoacylation"/>
    <property type="evidence" value="ECO:0007669"/>
    <property type="project" value="InterPro"/>
</dbReference>
<evidence type="ECO:0000256" key="3">
    <source>
        <dbReference type="ARBA" id="ARBA00022741"/>
    </source>
</evidence>
<protein>
    <recommendedName>
        <fullName evidence="1">phenylalanine--tRNA ligase</fullName>
        <ecNumber evidence="1">6.1.1.20</ecNumber>
    </recommendedName>
</protein>
<dbReference type="Gene3D" id="3.30.930.10">
    <property type="entry name" value="Bira Bifunctional Protein, Domain 2"/>
    <property type="match status" value="1"/>
</dbReference>
<reference evidence="9 10" key="1">
    <citation type="journal article" date="2017" name="ISME J.">
        <title>Energy and carbon metabolisms in a deep terrestrial subsurface fluid microbial community.</title>
        <authorList>
            <person name="Momper L."/>
            <person name="Jungbluth S.P."/>
            <person name="Lee M.D."/>
            <person name="Amend J.P."/>
        </authorList>
    </citation>
    <scope>NUCLEOTIDE SEQUENCE [LARGE SCALE GENOMIC DNA]</scope>
    <source>
        <strain evidence="9">SURF_46</strain>
    </source>
</reference>
<comment type="caution">
    <text evidence="9">The sequence shown here is derived from an EMBL/GenBank/DDBJ whole genome shotgun (WGS) entry which is preliminary data.</text>
</comment>
<keyword evidence="6" id="KW-0030">Aminoacyl-tRNA synthetase</keyword>
<dbReference type="SUPFAM" id="SSF46589">
    <property type="entry name" value="tRNA-binding arm"/>
    <property type="match status" value="1"/>
</dbReference>
<dbReference type="PROSITE" id="PS50862">
    <property type="entry name" value="AA_TRNA_LIGASE_II"/>
    <property type="match status" value="1"/>
</dbReference>
<sequence length="334" mass="38338">MQGEINDIRKVFDSDLRAAKLSGDFDTLYLKYFSKTQGIISLLLKKIPELTIEDRKIFGPEINELQNDLKRVIESARAEYEETVTSDPSIDLTVIEPPYNTGMMHPITQTILEMNKFFRYYGFSIAEGPEIESDEYNFRKLNLPEGHPATDLQDTLFVREPNILLRTHTSSIEARVLTEYEPPLRVVVPGKVYRNETANASNLGFFHQYQGFVVDKNITIQHLKGTLEAFHKFLFGDDIVLRFRYKYYPEVSPGMGVDMQCRFCAGMGCVVCRQKGWIEVLGSGMIHYNTLKMCGIDPEEYTGFAFGMGLDRLAMSKFEINDIRKLYSGEMIYV</sequence>
<dbReference type="AlphaFoldDB" id="A0A3A4ZL04"/>
<dbReference type="InterPro" id="IPR010978">
    <property type="entry name" value="tRNA-bd_arm"/>
</dbReference>
<keyword evidence="3" id="KW-0547">Nucleotide-binding</keyword>
<evidence type="ECO:0000256" key="6">
    <source>
        <dbReference type="ARBA" id="ARBA00023146"/>
    </source>
</evidence>
<dbReference type="EMBL" id="QZJF01000012">
    <property type="protein sequence ID" value="RJR27380.1"/>
    <property type="molecule type" value="Genomic_DNA"/>
</dbReference>
<dbReference type="GO" id="GO:0005737">
    <property type="term" value="C:cytoplasm"/>
    <property type="evidence" value="ECO:0007669"/>
    <property type="project" value="InterPro"/>
</dbReference>
<dbReference type="InterPro" id="IPR002319">
    <property type="entry name" value="Phenylalanyl-tRNA_Synthase"/>
</dbReference>
<gene>
    <name evidence="9" type="ORF">C4561_02405</name>
</gene>
<dbReference type="EC" id="6.1.1.20" evidence="1"/>
<dbReference type="InterPro" id="IPR045864">
    <property type="entry name" value="aa-tRNA-synth_II/BPL/LPL"/>
</dbReference>
<evidence type="ECO:0000259" key="8">
    <source>
        <dbReference type="PROSITE" id="PS50862"/>
    </source>
</evidence>
<dbReference type="SUPFAM" id="SSF55681">
    <property type="entry name" value="Class II aaRS and biotin synthetases"/>
    <property type="match status" value="1"/>
</dbReference>
<keyword evidence="4" id="KW-0067">ATP-binding</keyword>